<sequence>MNIGKAIQNYAARRGISFEVWDDKFLIWDMQNDNEWMCSYSIDENTGFLHFYGNVYLPQEVKEELPATIDTEKKLKEVINFISKEFVSREC</sequence>
<comment type="caution">
    <text evidence="1">The sequence shown here is derived from an EMBL/GenBank/DDBJ whole genome shotgun (WGS) entry which is preliminary data.</text>
</comment>
<protein>
    <submittedName>
        <fullName evidence="1">Uncharacterized protein</fullName>
    </submittedName>
</protein>
<dbReference type="EMBL" id="AAGWWG010000009">
    <property type="protein sequence ID" value="EBS8636257.1"/>
    <property type="molecule type" value="Genomic_DNA"/>
</dbReference>
<dbReference type="AlphaFoldDB" id="A0A5V0USH1"/>
<evidence type="ECO:0000313" key="1">
    <source>
        <dbReference type="EMBL" id="EBS8636257.1"/>
    </source>
</evidence>
<organism evidence="1">
    <name type="scientific">Salmonella enterica</name>
    <name type="common">Salmonella choleraesuis</name>
    <dbReference type="NCBI Taxonomy" id="28901"/>
    <lineage>
        <taxon>Bacteria</taxon>
        <taxon>Pseudomonadati</taxon>
        <taxon>Pseudomonadota</taxon>
        <taxon>Gammaproteobacteria</taxon>
        <taxon>Enterobacterales</taxon>
        <taxon>Enterobacteriaceae</taxon>
        <taxon>Salmonella</taxon>
    </lineage>
</organism>
<proteinExistence type="predicted"/>
<name>A0A5V0USH1_SALER</name>
<gene>
    <name evidence="1" type="ORF">CFJ71_16335</name>
</gene>
<reference evidence="1" key="1">
    <citation type="submission" date="2018-07" db="EMBL/GenBank/DDBJ databases">
        <authorList>
            <consortium name="PulseNet: The National Subtyping Network for Foodborne Disease Surveillance"/>
            <person name="Tarr C.L."/>
            <person name="Trees E."/>
            <person name="Katz L.S."/>
            <person name="Carleton-Romer H.A."/>
            <person name="Stroika S."/>
            <person name="Kucerova Z."/>
            <person name="Roache K.F."/>
            <person name="Sabol A.L."/>
            <person name="Besser J."/>
            <person name="Gerner-Smidt P."/>
        </authorList>
    </citation>
    <scope>NUCLEOTIDE SEQUENCE</scope>
    <source>
        <strain evidence="1">PNUSAS016908</strain>
    </source>
</reference>
<accession>A0A5V0USH1</accession>